<dbReference type="Proteomes" id="UP001419268">
    <property type="component" value="Unassembled WGS sequence"/>
</dbReference>
<protein>
    <submittedName>
        <fullName evidence="2">Uncharacterized protein</fullName>
    </submittedName>
</protein>
<name>A0AAP0KSQ5_9MAGN</name>
<evidence type="ECO:0000313" key="3">
    <source>
        <dbReference type="Proteomes" id="UP001419268"/>
    </source>
</evidence>
<feature type="compositionally biased region" description="Basic and acidic residues" evidence="1">
    <location>
        <begin position="1"/>
        <end position="13"/>
    </location>
</feature>
<sequence length="101" mass="11238">MSRAGYHEQIMDEKEAEESTGAKESKSVKLEDEPICELIEKVSKTEGKDKEIDKVVVIVEAVVVVIAIYVEIIRFGGVDLFGGVVKCMTHLWSPLFVLDVI</sequence>
<dbReference type="EMBL" id="JBBNAG010000002">
    <property type="protein sequence ID" value="KAK9158008.1"/>
    <property type="molecule type" value="Genomic_DNA"/>
</dbReference>
<evidence type="ECO:0000256" key="1">
    <source>
        <dbReference type="SAM" id="MobiDB-lite"/>
    </source>
</evidence>
<organism evidence="2 3">
    <name type="scientific">Stephania cephalantha</name>
    <dbReference type="NCBI Taxonomy" id="152367"/>
    <lineage>
        <taxon>Eukaryota</taxon>
        <taxon>Viridiplantae</taxon>
        <taxon>Streptophyta</taxon>
        <taxon>Embryophyta</taxon>
        <taxon>Tracheophyta</taxon>
        <taxon>Spermatophyta</taxon>
        <taxon>Magnoliopsida</taxon>
        <taxon>Ranunculales</taxon>
        <taxon>Menispermaceae</taxon>
        <taxon>Menispermoideae</taxon>
        <taxon>Cissampelideae</taxon>
        <taxon>Stephania</taxon>
    </lineage>
</organism>
<accession>A0AAP0KSQ5</accession>
<gene>
    <name evidence="2" type="ORF">Scep_004582</name>
</gene>
<feature type="region of interest" description="Disordered" evidence="1">
    <location>
        <begin position="1"/>
        <end position="28"/>
    </location>
</feature>
<evidence type="ECO:0000313" key="2">
    <source>
        <dbReference type="EMBL" id="KAK9158008.1"/>
    </source>
</evidence>
<keyword evidence="3" id="KW-1185">Reference proteome</keyword>
<proteinExistence type="predicted"/>
<reference evidence="2 3" key="1">
    <citation type="submission" date="2024-01" db="EMBL/GenBank/DDBJ databases">
        <title>Genome assemblies of Stephania.</title>
        <authorList>
            <person name="Yang L."/>
        </authorList>
    </citation>
    <scope>NUCLEOTIDE SEQUENCE [LARGE SCALE GENOMIC DNA]</scope>
    <source>
        <strain evidence="2">JXDWG</strain>
        <tissue evidence="2">Leaf</tissue>
    </source>
</reference>
<dbReference type="AlphaFoldDB" id="A0AAP0KSQ5"/>
<comment type="caution">
    <text evidence="2">The sequence shown here is derived from an EMBL/GenBank/DDBJ whole genome shotgun (WGS) entry which is preliminary data.</text>
</comment>